<evidence type="ECO:0000259" key="1">
    <source>
        <dbReference type="Pfam" id="PF07766"/>
    </source>
</evidence>
<dbReference type="InterPro" id="IPR033122">
    <property type="entry name" value="LETM1-like_RBD"/>
</dbReference>
<gene>
    <name evidence="2" type="ORF">ACFFVF_07920</name>
</gene>
<evidence type="ECO:0000313" key="2">
    <source>
        <dbReference type="EMBL" id="MFB9096435.1"/>
    </source>
</evidence>
<protein>
    <submittedName>
        <fullName evidence="2">LETM1-related biofilm-associated protein</fullName>
    </submittedName>
</protein>
<sequence>MINPSINGWIDKFFTVLEKQKNDEILDSIDYYTAIRKTGLIYGHAVSFSNVKEDEIKELSIDEITKIVFLDALYGVFCLKTKSSSKEAFLKTANSFYKAIQKNNYLFLKKLLPETSDNLQLESVINDRIQTNQNVVSKNFSHIVTNALLFLDVLAFYHFIENTDFSKKYFETFEKRVFQIICMALDVKKIKTHADELLLKLFQNSLRYSKSNEVEKITIEEFNYEFITNDLEKFYFFDLVQMALLSDEKLDENEYLFLNYISEKLTISDTIATESILNIRNFIKTNRNNISYFNHSNPVKHFYNQTNATVIKLITRNKKRLTKEIVESKELMILLAKSTTKDLDDVEKKKVKKQLLDICKTIPSLTIFLLPGGGILLPILVKYIPQLLPSAFNENLDE</sequence>
<dbReference type="Pfam" id="PF07766">
    <property type="entry name" value="LETM1_RBD"/>
    <property type="match status" value="1"/>
</dbReference>
<dbReference type="RefSeq" id="WP_236455560.1">
    <property type="nucleotide sequence ID" value="NZ_CBCSGE010000002.1"/>
</dbReference>
<organism evidence="2 3">
    <name type="scientific">Flavobacterium jumunjinense</name>
    <dbReference type="NCBI Taxonomy" id="998845"/>
    <lineage>
        <taxon>Bacteria</taxon>
        <taxon>Pseudomonadati</taxon>
        <taxon>Bacteroidota</taxon>
        <taxon>Flavobacteriia</taxon>
        <taxon>Flavobacteriales</taxon>
        <taxon>Flavobacteriaceae</taxon>
        <taxon>Flavobacterium</taxon>
    </lineage>
</organism>
<evidence type="ECO:0000313" key="3">
    <source>
        <dbReference type="Proteomes" id="UP001589607"/>
    </source>
</evidence>
<dbReference type="Proteomes" id="UP001589607">
    <property type="component" value="Unassembled WGS sequence"/>
</dbReference>
<reference evidence="2 3" key="1">
    <citation type="submission" date="2024-09" db="EMBL/GenBank/DDBJ databases">
        <authorList>
            <person name="Sun Q."/>
            <person name="Mori K."/>
        </authorList>
    </citation>
    <scope>NUCLEOTIDE SEQUENCE [LARGE SCALE GENOMIC DNA]</scope>
    <source>
        <strain evidence="2 3">CECT 7955</strain>
    </source>
</reference>
<comment type="caution">
    <text evidence="2">The sequence shown here is derived from an EMBL/GenBank/DDBJ whole genome shotgun (WGS) entry which is preliminary data.</text>
</comment>
<dbReference type="EMBL" id="JBHMEY010000018">
    <property type="protein sequence ID" value="MFB9096435.1"/>
    <property type="molecule type" value="Genomic_DNA"/>
</dbReference>
<accession>A0ABV5GM30</accession>
<feature type="domain" description="Letm1 RBD" evidence="1">
    <location>
        <begin position="347"/>
        <end position="395"/>
    </location>
</feature>
<proteinExistence type="predicted"/>
<name>A0ABV5GM30_9FLAO</name>
<keyword evidence="3" id="KW-1185">Reference proteome</keyword>
<dbReference type="NCBIfam" id="NF040639">
    <property type="entry name" value="LETM1_rel_film"/>
    <property type="match status" value="1"/>
</dbReference>